<feature type="region of interest" description="Disordered" evidence="1">
    <location>
        <begin position="172"/>
        <end position="196"/>
    </location>
</feature>
<feature type="transmembrane region" description="Helical" evidence="2">
    <location>
        <begin position="660"/>
        <end position="679"/>
    </location>
</feature>
<feature type="transmembrane region" description="Helical" evidence="2">
    <location>
        <begin position="556"/>
        <end position="577"/>
    </location>
</feature>
<protein>
    <submittedName>
        <fullName evidence="3">Uncharacterized protein</fullName>
    </submittedName>
</protein>
<accession>A0A4R1PJE1</accession>
<reference evidence="3 4" key="1">
    <citation type="submission" date="2019-03" db="EMBL/GenBank/DDBJ databases">
        <title>Genomic Encyclopedia of Type Strains, Phase IV (KMG-IV): sequencing the most valuable type-strain genomes for metagenomic binning, comparative biology and taxonomic classification.</title>
        <authorList>
            <person name="Goeker M."/>
        </authorList>
    </citation>
    <scope>NUCLEOTIDE SEQUENCE [LARGE SCALE GENOMIC DNA]</scope>
    <source>
        <strain evidence="3 4">DSM 2286</strain>
    </source>
</reference>
<keyword evidence="2" id="KW-0472">Membrane</keyword>
<sequence length="1071" mass="121209">MRYSILAGLKNARMVPEDEQHIRCLSLSDGLANPQTSNASSQKLREVEIPYETFIANPLDPPTDLDNNKRLTARTMLFWVKEEYLGTEPLQNLDNLRIILSKKLDELYGIQPNSDEHSPNKMLKVIGPSTSTVLHYMYREMYRKEATGTPIGPNIEFYSPLATAENKMLIQGPDQSSSNEVETQQEQQEKPAGKNSIKLLRTVSDDGTLSRLLLDELKRRRVDPAYGLKCSKEAPAKVESLCNTSGWGQRSNRIALVSEWDSFYSRAITKTFKENIVKHAGAGEGSFAEANINNWVLQFSYLRGLDGLLPEESASDRKFNDNKKNNQRDSNPLDIGSLEKSDGNSQLDYLRRLADHITYQDETYRQNGESGIGAIGVLGTDAYDKLLVLQALKSRMPNKVFFSTDLDARMLQRGQAETVRNLVLASPYGLTLTRTLQQDVPPFRDSSQSAVFVAVLAAQAPHSFDEKLAKFDYSDSGLLSPGIYEVGLHGFIPLASSRADVCQASASVRSRATGDKDESTTLDIMKLPCLQDQPLPPYPELSGAARDALDRYLSIWWGKPLSFILLVLAIFLGWWWIEKEKEEHPLSTVDTLPGWVRNLPLTLYVTASLSALSAIWLWRVEFMWATFLLILLGIICSKLNRRRLRSMSQTNGALLFDAPAYYIVVPIVVFLLAILWAYQQRRSLTEDGLGEPMFLFEGISAWPTLGLRFIAVLISISAIAWGWRNLRINREEIEHSYYLWNCQPSLWKHLPRFVHNGKRKSLRKWLVELGDCLSQIFFPLSSSSLAKSEARATNAPGQSDSGDKRPVIYFESFWEAHCICGAFGARLLRAILATWIFVVATSALYVLWPIEGIPMRGEPQLWKLQLLKLSWMVPTFVFYLLVFWVVDANRLLVRFIHQLSSHHALWPQKLQMEHEKIFGIREHPCIDDWVDMMLIARRTAAVSRLIYAPTVVLLILIMSRSSVFDNWPTPPSMIISFMLTALVLFISALSLRRAAEKARGTALQRIDEYLLKTPDSEKYYTKFHLIRERIAALNTGAFSRYSEEPLVRALLLSLAGIGGSAIVEVLNYSKF</sequence>
<feature type="transmembrane region" description="Helical" evidence="2">
    <location>
        <begin position="971"/>
        <end position="991"/>
    </location>
</feature>
<evidence type="ECO:0000313" key="4">
    <source>
        <dbReference type="Proteomes" id="UP000295169"/>
    </source>
</evidence>
<feature type="transmembrane region" description="Helical" evidence="2">
    <location>
        <begin position="598"/>
        <end position="616"/>
    </location>
</feature>
<gene>
    <name evidence="3" type="ORF">EV691_11652</name>
</gene>
<evidence type="ECO:0000313" key="3">
    <source>
        <dbReference type="EMBL" id="TCL29608.1"/>
    </source>
</evidence>
<feature type="transmembrane region" description="Helical" evidence="2">
    <location>
        <begin position="868"/>
        <end position="886"/>
    </location>
</feature>
<keyword evidence="2" id="KW-0812">Transmembrane</keyword>
<feature type="transmembrane region" description="Helical" evidence="2">
    <location>
        <begin position="622"/>
        <end position="639"/>
    </location>
</feature>
<feature type="compositionally biased region" description="Polar residues" evidence="1">
    <location>
        <begin position="173"/>
        <end position="186"/>
    </location>
</feature>
<proteinExistence type="predicted"/>
<organism evidence="3 4">
    <name type="scientific">Azotobacter chroococcum</name>
    <dbReference type="NCBI Taxonomy" id="353"/>
    <lineage>
        <taxon>Bacteria</taxon>
        <taxon>Pseudomonadati</taxon>
        <taxon>Pseudomonadota</taxon>
        <taxon>Gammaproteobacteria</taxon>
        <taxon>Pseudomonadales</taxon>
        <taxon>Pseudomonadaceae</taxon>
        <taxon>Azotobacter</taxon>
    </lineage>
</organism>
<evidence type="ECO:0000256" key="1">
    <source>
        <dbReference type="SAM" id="MobiDB-lite"/>
    </source>
</evidence>
<keyword evidence="2" id="KW-1133">Transmembrane helix</keyword>
<dbReference type="AlphaFoldDB" id="A0A4R1PJE1"/>
<feature type="transmembrane region" description="Helical" evidence="2">
    <location>
        <begin position="941"/>
        <end position="959"/>
    </location>
</feature>
<feature type="transmembrane region" description="Helical" evidence="2">
    <location>
        <begin position="699"/>
        <end position="723"/>
    </location>
</feature>
<name>A0A4R1PJE1_9GAMM</name>
<feature type="transmembrane region" description="Helical" evidence="2">
    <location>
        <begin position="1049"/>
        <end position="1068"/>
    </location>
</feature>
<feature type="compositionally biased region" description="Basic and acidic residues" evidence="1">
    <location>
        <begin position="314"/>
        <end position="327"/>
    </location>
</feature>
<feature type="region of interest" description="Disordered" evidence="1">
    <location>
        <begin position="313"/>
        <end position="340"/>
    </location>
</feature>
<feature type="transmembrane region" description="Helical" evidence="2">
    <location>
        <begin position="827"/>
        <end position="848"/>
    </location>
</feature>
<comment type="caution">
    <text evidence="3">The sequence shown here is derived from an EMBL/GenBank/DDBJ whole genome shotgun (WGS) entry which is preliminary data.</text>
</comment>
<evidence type="ECO:0000256" key="2">
    <source>
        <dbReference type="SAM" id="Phobius"/>
    </source>
</evidence>
<dbReference type="EMBL" id="SMMU01000016">
    <property type="protein sequence ID" value="TCL29608.1"/>
    <property type="molecule type" value="Genomic_DNA"/>
</dbReference>
<dbReference type="Proteomes" id="UP000295169">
    <property type="component" value="Unassembled WGS sequence"/>
</dbReference>